<evidence type="ECO:0000313" key="3">
    <source>
        <dbReference type="Proteomes" id="UP000008493"/>
    </source>
</evidence>
<keyword evidence="3" id="KW-1185">Reference proteome</keyword>
<organism evidence="2 3">
    <name type="scientific">Agaricus bisporus var. burnettii (strain JB137-S8 / ATCC MYA-4627 / FGSC 10392)</name>
    <name type="common">White button mushroom</name>
    <dbReference type="NCBI Taxonomy" id="597362"/>
    <lineage>
        <taxon>Eukaryota</taxon>
        <taxon>Fungi</taxon>
        <taxon>Dikarya</taxon>
        <taxon>Basidiomycota</taxon>
        <taxon>Agaricomycotina</taxon>
        <taxon>Agaricomycetes</taxon>
        <taxon>Agaricomycetidae</taxon>
        <taxon>Agaricales</taxon>
        <taxon>Agaricineae</taxon>
        <taxon>Agaricaceae</taxon>
        <taxon>Agaricus</taxon>
    </lineage>
</organism>
<dbReference type="EMBL" id="JH971385">
    <property type="protein sequence ID" value="EKM83747.1"/>
    <property type="molecule type" value="Genomic_DNA"/>
</dbReference>
<feature type="compositionally biased region" description="Polar residues" evidence="1">
    <location>
        <begin position="320"/>
        <end position="338"/>
    </location>
</feature>
<sequence length="453" mass="50344">MKRGVEGCGVCDADHSNAWTKNILNFSARESQLPLQLSPPNSCEVTHRDRFPALSSLDAAFSYETRVPLPMTAESTGAFVESSPTNSTTESRNVASSVDEQQRLSLRKGRKLSRVFTEFSLLASKKNVENPKIPPHNTTGFTAHDQIETRASPKSPDGTPSPPTSSMSPSSTRAIKADTASQANELISKAETTEGLPRLLTPSMPLIRPPRLSEFPPPPSSLRHTSRLTRKQRKSLDLRQIGGSQLPTRSSSLRISDMRRPASHKRWPDCPPDILERPALPEAYNHYLEVKRARKMTQLFGQELPAELLRVTDKGRKTDYPQNRRNSTSSLESILSTPETDDKASSVEEDIIDISSPELPHGGFQERRRRVTKLSQFFGVSHSEIASSVVSAKPDDRTTFSLDVEPQRYASAAIVEQEVGVKIVSRRRWGLGEDMRDVELSDAITRLRGLRSI</sequence>
<feature type="compositionally biased region" description="Basic residues" evidence="1">
    <location>
        <begin position="224"/>
        <end position="233"/>
    </location>
</feature>
<dbReference type="eggNOG" id="ENOG502R1Q7">
    <property type="taxonomic scope" value="Eukaryota"/>
</dbReference>
<feature type="region of interest" description="Disordered" evidence="1">
    <location>
        <begin position="313"/>
        <end position="346"/>
    </location>
</feature>
<dbReference type="RefSeq" id="XP_007325582.1">
    <property type="nucleotide sequence ID" value="XM_007325520.1"/>
</dbReference>
<reference evidence="3" key="1">
    <citation type="journal article" date="2012" name="Proc. Natl. Acad. Sci. U.S.A.">
        <title>Genome sequence of the button mushroom Agaricus bisporus reveals mechanisms governing adaptation to a humic-rich ecological niche.</title>
        <authorList>
            <person name="Morin E."/>
            <person name="Kohler A."/>
            <person name="Baker A.R."/>
            <person name="Foulongne-Oriol M."/>
            <person name="Lombard V."/>
            <person name="Nagy L.G."/>
            <person name="Ohm R.A."/>
            <person name="Patyshakuliyeva A."/>
            <person name="Brun A."/>
            <person name="Aerts A.L."/>
            <person name="Bailey A.M."/>
            <person name="Billette C."/>
            <person name="Coutinho P.M."/>
            <person name="Deakin G."/>
            <person name="Doddapaneni H."/>
            <person name="Floudas D."/>
            <person name="Grimwood J."/>
            <person name="Hilden K."/>
            <person name="Kuees U."/>
            <person name="LaButti K.M."/>
            <person name="Lapidus A."/>
            <person name="Lindquist E.A."/>
            <person name="Lucas S.M."/>
            <person name="Murat C."/>
            <person name="Riley R.W."/>
            <person name="Salamov A.A."/>
            <person name="Schmutz J."/>
            <person name="Subramanian V."/>
            <person name="Woesten H.A.B."/>
            <person name="Xu J."/>
            <person name="Eastwood D.C."/>
            <person name="Foster G.D."/>
            <person name="Sonnenberg A.S."/>
            <person name="Cullen D."/>
            <person name="de Vries R.P."/>
            <person name="Lundell T."/>
            <person name="Hibbett D.S."/>
            <person name="Henrissat B."/>
            <person name="Burton K.S."/>
            <person name="Kerrigan R.W."/>
            <person name="Challen M.P."/>
            <person name="Grigoriev I.V."/>
            <person name="Martin F."/>
        </authorList>
    </citation>
    <scope>NUCLEOTIDE SEQUENCE [LARGE SCALE GENOMIC DNA]</scope>
    <source>
        <strain evidence="3">JB137-S8 / ATCC MYA-4627 / FGSC 10392</strain>
    </source>
</reference>
<feature type="compositionally biased region" description="Low complexity" evidence="1">
    <location>
        <begin position="152"/>
        <end position="172"/>
    </location>
</feature>
<evidence type="ECO:0000313" key="2">
    <source>
        <dbReference type="EMBL" id="EKM83747.1"/>
    </source>
</evidence>
<dbReference type="Proteomes" id="UP000008493">
    <property type="component" value="Unassembled WGS sequence"/>
</dbReference>
<evidence type="ECO:0000256" key="1">
    <source>
        <dbReference type="SAM" id="MobiDB-lite"/>
    </source>
</evidence>
<dbReference type="InParanoid" id="K5XK60"/>
<accession>K5XK60</accession>
<dbReference type="OrthoDB" id="3269550at2759"/>
<dbReference type="HOGENOM" id="CLU_721531_0_0_1"/>
<gene>
    <name evidence="2" type="ORF">AGABI1DRAFT_124077</name>
</gene>
<feature type="compositionally biased region" description="Polar residues" evidence="1">
    <location>
        <begin position="82"/>
        <end position="99"/>
    </location>
</feature>
<protein>
    <submittedName>
        <fullName evidence="2">Uncharacterized protein</fullName>
    </submittedName>
</protein>
<dbReference type="GeneID" id="18826088"/>
<proteinExistence type="predicted"/>
<dbReference type="OMA" id="QFFGVSH"/>
<dbReference type="KEGG" id="abp:AGABI1DRAFT124077"/>
<feature type="region of interest" description="Disordered" evidence="1">
    <location>
        <begin position="77"/>
        <end position="105"/>
    </location>
</feature>
<name>K5XK60_AGABU</name>
<dbReference type="AlphaFoldDB" id="K5XK60"/>
<feature type="region of interest" description="Disordered" evidence="1">
    <location>
        <begin position="127"/>
        <end position="234"/>
    </location>
</feature>